<evidence type="ECO:0000256" key="1">
    <source>
        <dbReference type="SAM" id="MobiDB-lite"/>
    </source>
</evidence>
<dbReference type="PROSITE" id="PS51257">
    <property type="entry name" value="PROKAR_LIPOPROTEIN"/>
    <property type="match status" value="1"/>
</dbReference>
<evidence type="ECO:0000313" key="4">
    <source>
        <dbReference type="EMBL" id="MBO8486397.1"/>
    </source>
</evidence>
<evidence type="ECO:0000259" key="3">
    <source>
        <dbReference type="Pfam" id="PF03724"/>
    </source>
</evidence>
<dbReference type="InterPro" id="IPR038670">
    <property type="entry name" value="HslJ-like_sf"/>
</dbReference>
<dbReference type="Gene3D" id="2.40.128.270">
    <property type="match status" value="1"/>
</dbReference>
<name>A0A9D9J613_9BACT</name>
<dbReference type="Pfam" id="PF03724">
    <property type="entry name" value="META"/>
    <property type="match status" value="1"/>
</dbReference>
<dbReference type="PANTHER" id="PTHR35535:SF1">
    <property type="entry name" value="HEAT SHOCK PROTEIN HSLJ"/>
    <property type="match status" value="1"/>
</dbReference>
<accession>A0A9D9J613</accession>
<feature type="signal peptide" evidence="2">
    <location>
        <begin position="1"/>
        <end position="21"/>
    </location>
</feature>
<proteinExistence type="predicted"/>
<reference evidence="4" key="2">
    <citation type="journal article" date="2021" name="PeerJ">
        <title>Extensive microbial diversity within the chicken gut microbiome revealed by metagenomics and culture.</title>
        <authorList>
            <person name="Gilroy R."/>
            <person name="Ravi A."/>
            <person name="Getino M."/>
            <person name="Pursley I."/>
            <person name="Horton D.L."/>
            <person name="Alikhan N.F."/>
            <person name="Baker D."/>
            <person name="Gharbi K."/>
            <person name="Hall N."/>
            <person name="Watson M."/>
            <person name="Adriaenssens E.M."/>
            <person name="Foster-Nyarko E."/>
            <person name="Jarju S."/>
            <person name="Secka A."/>
            <person name="Antonio M."/>
            <person name="Oren A."/>
            <person name="Chaudhuri R.R."/>
            <person name="La Ragione R."/>
            <person name="Hildebrand F."/>
            <person name="Pallen M.J."/>
        </authorList>
    </citation>
    <scope>NUCLEOTIDE SEQUENCE</scope>
    <source>
        <strain evidence="4">B2-16538</strain>
    </source>
</reference>
<dbReference type="InterPro" id="IPR005184">
    <property type="entry name" value="DUF306_Meta_HslJ"/>
</dbReference>
<evidence type="ECO:0000256" key="2">
    <source>
        <dbReference type="SAM" id="SignalP"/>
    </source>
</evidence>
<dbReference type="PANTHER" id="PTHR35535">
    <property type="entry name" value="HEAT SHOCK PROTEIN HSLJ"/>
    <property type="match status" value="1"/>
</dbReference>
<organism evidence="4 5">
    <name type="scientific">Candidatus Cryptobacteroides excrementavium</name>
    <dbReference type="NCBI Taxonomy" id="2840759"/>
    <lineage>
        <taxon>Bacteria</taxon>
        <taxon>Pseudomonadati</taxon>
        <taxon>Bacteroidota</taxon>
        <taxon>Bacteroidia</taxon>
        <taxon>Bacteroidales</taxon>
        <taxon>Candidatus Cryptobacteroides</taxon>
    </lineage>
</organism>
<dbReference type="InterPro" id="IPR053147">
    <property type="entry name" value="Hsp_HslJ-like"/>
</dbReference>
<dbReference type="Proteomes" id="UP000823750">
    <property type="component" value="Unassembled WGS sequence"/>
</dbReference>
<keyword evidence="2" id="KW-0732">Signal</keyword>
<evidence type="ECO:0000313" key="5">
    <source>
        <dbReference type="Proteomes" id="UP000823750"/>
    </source>
</evidence>
<gene>
    <name evidence="4" type="ORF">IAB78_08250</name>
</gene>
<dbReference type="EMBL" id="JADILX010000125">
    <property type="protein sequence ID" value="MBO8486397.1"/>
    <property type="molecule type" value="Genomic_DNA"/>
</dbReference>
<sequence length="160" mass="16734">MKKIFSASAMAAMAIMLSACCAQPELDGTWTVTSVAGEQVSLPDSLAEATPFIRFDSAEGRIHGNSGCNIMNGAYTQDGSKLSFTGVATTMMAGPQELMELESKVLNAVNNAASVKETSEGQIQICDAEGNVVMELSMQAEETPAVTEGQAEAAEETAEE</sequence>
<protein>
    <submittedName>
        <fullName evidence="4">META domain-containing protein</fullName>
    </submittedName>
</protein>
<reference evidence="4" key="1">
    <citation type="submission" date="2020-10" db="EMBL/GenBank/DDBJ databases">
        <authorList>
            <person name="Gilroy R."/>
        </authorList>
    </citation>
    <scope>NUCLEOTIDE SEQUENCE</scope>
    <source>
        <strain evidence="4">B2-16538</strain>
    </source>
</reference>
<feature type="domain" description="DUF306" evidence="3">
    <location>
        <begin position="27"/>
        <end position="136"/>
    </location>
</feature>
<dbReference type="AlphaFoldDB" id="A0A9D9J613"/>
<feature type="region of interest" description="Disordered" evidence="1">
    <location>
        <begin position="141"/>
        <end position="160"/>
    </location>
</feature>
<feature type="chain" id="PRO_5038637932" evidence="2">
    <location>
        <begin position="22"/>
        <end position="160"/>
    </location>
</feature>
<comment type="caution">
    <text evidence="4">The sequence shown here is derived from an EMBL/GenBank/DDBJ whole genome shotgun (WGS) entry which is preliminary data.</text>
</comment>